<protein>
    <submittedName>
        <fullName evidence="2">Phosphopantothenoylcysteine decarboxylase</fullName>
    </submittedName>
</protein>
<dbReference type="InterPro" id="IPR036551">
    <property type="entry name" value="Flavin_trans-like"/>
</dbReference>
<dbReference type="KEGG" id="lamb:KBB96_19885"/>
<evidence type="ECO:0000313" key="2">
    <source>
        <dbReference type="EMBL" id="QUE51103.1"/>
    </source>
</evidence>
<dbReference type="PANTHER" id="PTHR14359">
    <property type="entry name" value="HOMO-OLIGOMERIC FLAVIN CONTAINING CYS DECARBOXYLASE FAMILY"/>
    <property type="match status" value="1"/>
</dbReference>
<dbReference type="Proteomes" id="UP000676169">
    <property type="component" value="Chromosome"/>
</dbReference>
<dbReference type="GO" id="GO:0071513">
    <property type="term" value="C:phosphopantothenoylcysteine decarboxylase complex"/>
    <property type="evidence" value="ECO:0007669"/>
    <property type="project" value="TreeGrafter"/>
</dbReference>
<keyword evidence="3" id="KW-1185">Reference proteome</keyword>
<reference evidence="2" key="1">
    <citation type="submission" date="2021-04" db="EMBL/GenBank/DDBJ databases">
        <title>Luteolibacter sp. 32A isolated from the skin of an Anderson's salamander (Ambystoma andersonii).</title>
        <authorList>
            <person name="Spergser J."/>
            <person name="Busse H.-J."/>
        </authorList>
    </citation>
    <scope>NUCLEOTIDE SEQUENCE</scope>
    <source>
        <strain evidence="2">32A</strain>
    </source>
</reference>
<sequence length="181" mass="19235">MKILLGITGSIAAYKAADLASQLVKAGHEVHAVMTRAATEFITPLTLQTLTRQPVLVTLEDEKQSWKPGHIELADSADLFLVAPLSANVLAEFAHGLAPDPLTSCYLALPRTTRVLLAPAMNGKMWLHPATQRNVAQLRADGCEFVGPDTGDLACGYQGIGRMAPVEEILKAVASPARAGQ</sequence>
<dbReference type="Gene3D" id="3.40.50.1950">
    <property type="entry name" value="Flavin prenyltransferase-like"/>
    <property type="match status" value="1"/>
</dbReference>
<dbReference type="Pfam" id="PF02441">
    <property type="entry name" value="Flavoprotein"/>
    <property type="match status" value="1"/>
</dbReference>
<evidence type="ECO:0000259" key="1">
    <source>
        <dbReference type="Pfam" id="PF02441"/>
    </source>
</evidence>
<dbReference type="PANTHER" id="PTHR14359:SF6">
    <property type="entry name" value="PHOSPHOPANTOTHENOYLCYSTEINE DECARBOXYLASE"/>
    <property type="match status" value="1"/>
</dbReference>
<organism evidence="2 3">
    <name type="scientific">Luteolibacter ambystomatis</name>
    <dbReference type="NCBI Taxonomy" id="2824561"/>
    <lineage>
        <taxon>Bacteria</taxon>
        <taxon>Pseudomonadati</taxon>
        <taxon>Verrucomicrobiota</taxon>
        <taxon>Verrucomicrobiia</taxon>
        <taxon>Verrucomicrobiales</taxon>
        <taxon>Verrucomicrobiaceae</taxon>
        <taxon>Luteolibacter</taxon>
    </lineage>
</organism>
<feature type="domain" description="Flavoprotein" evidence="1">
    <location>
        <begin position="1"/>
        <end position="175"/>
    </location>
</feature>
<dbReference type="GO" id="GO:0010181">
    <property type="term" value="F:FMN binding"/>
    <property type="evidence" value="ECO:0007669"/>
    <property type="project" value="TreeGrafter"/>
</dbReference>
<proteinExistence type="predicted"/>
<gene>
    <name evidence="2" type="ORF">KBB96_19885</name>
</gene>
<name>A0A975IZM6_9BACT</name>
<dbReference type="InterPro" id="IPR003382">
    <property type="entry name" value="Flavoprotein"/>
</dbReference>
<evidence type="ECO:0000313" key="3">
    <source>
        <dbReference type="Proteomes" id="UP000676169"/>
    </source>
</evidence>
<dbReference type="EMBL" id="CP073100">
    <property type="protein sequence ID" value="QUE51103.1"/>
    <property type="molecule type" value="Genomic_DNA"/>
</dbReference>
<dbReference type="GO" id="GO:0004633">
    <property type="term" value="F:phosphopantothenoylcysteine decarboxylase activity"/>
    <property type="evidence" value="ECO:0007669"/>
    <property type="project" value="TreeGrafter"/>
</dbReference>
<dbReference type="RefSeq" id="WP_211631242.1">
    <property type="nucleotide sequence ID" value="NZ_CP073100.1"/>
</dbReference>
<dbReference type="GO" id="GO:0015937">
    <property type="term" value="P:coenzyme A biosynthetic process"/>
    <property type="evidence" value="ECO:0007669"/>
    <property type="project" value="TreeGrafter"/>
</dbReference>
<dbReference type="AlphaFoldDB" id="A0A975IZM6"/>
<accession>A0A975IZM6</accession>
<dbReference type="SUPFAM" id="SSF52507">
    <property type="entry name" value="Homo-oligomeric flavin-containing Cys decarboxylases, HFCD"/>
    <property type="match status" value="1"/>
</dbReference>